<reference evidence="1" key="1">
    <citation type="submission" date="2018-02" db="EMBL/GenBank/DDBJ databases">
        <title>Rhizophora mucronata_Transcriptome.</title>
        <authorList>
            <person name="Meera S.P."/>
            <person name="Sreeshan A."/>
            <person name="Augustine A."/>
        </authorList>
    </citation>
    <scope>NUCLEOTIDE SEQUENCE</scope>
    <source>
        <tissue evidence="1">Leaf</tissue>
    </source>
</reference>
<evidence type="ECO:0000313" key="1">
    <source>
        <dbReference type="EMBL" id="MBX11590.1"/>
    </source>
</evidence>
<dbReference type="AlphaFoldDB" id="A0A2P2L0T4"/>
<name>A0A2P2L0T4_RHIMU</name>
<dbReference type="EMBL" id="GGEC01031106">
    <property type="protein sequence ID" value="MBX11590.1"/>
    <property type="molecule type" value="Transcribed_RNA"/>
</dbReference>
<accession>A0A2P2L0T4</accession>
<proteinExistence type="predicted"/>
<sequence>MSYLHLKGLQATFLSSILCFDCFQTVKVGPLCIGLWTVATSRLSKFLLDGILI</sequence>
<organism evidence="1">
    <name type="scientific">Rhizophora mucronata</name>
    <name type="common">Asiatic mangrove</name>
    <dbReference type="NCBI Taxonomy" id="61149"/>
    <lineage>
        <taxon>Eukaryota</taxon>
        <taxon>Viridiplantae</taxon>
        <taxon>Streptophyta</taxon>
        <taxon>Embryophyta</taxon>
        <taxon>Tracheophyta</taxon>
        <taxon>Spermatophyta</taxon>
        <taxon>Magnoliopsida</taxon>
        <taxon>eudicotyledons</taxon>
        <taxon>Gunneridae</taxon>
        <taxon>Pentapetalae</taxon>
        <taxon>rosids</taxon>
        <taxon>fabids</taxon>
        <taxon>Malpighiales</taxon>
        <taxon>Rhizophoraceae</taxon>
        <taxon>Rhizophora</taxon>
    </lineage>
</organism>
<protein>
    <submittedName>
        <fullName evidence="1">Uncharacterized protein</fullName>
    </submittedName>
</protein>